<dbReference type="InterPro" id="IPR032675">
    <property type="entry name" value="LRR_dom_sf"/>
</dbReference>
<evidence type="ECO:0000256" key="1">
    <source>
        <dbReference type="ARBA" id="ARBA00004479"/>
    </source>
</evidence>
<dbReference type="InterPro" id="IPR046956">
    <property type="entry name" value="RLP23-like"/>
</dbReference>
<evidence type="ECO:0000256" key="7">
    <source>
        <dbReference type="ARBA" id="ARBA00023180"/>
    </source>
</evidence>
<keyword evidence="4" id="KW-1133">Transmembrane helix</keyword>
<keyword evidence="7" id="KW-0325">Glycoprotein</keyword>
<dbReference type="Proteomes" id="UP000197138">
    <property type="component" value="Unassembled WGS sequence"/>
</dbReference>
<reference evidence="9" key="1">
    <citation type="journal article" date="2017" name="Plant J.">
        <title>The pomegranate (Punica granatum L.) genome and the genomics of punicalagin biosynthesis.</title>
        <authorList>
            <person name="Qin G."/>
            <person name="Xu C."/>
            <person name="Ming R."/>
            <person name="Tang H."/>
            <person name="Guyot R."/>
            <person name="Kramer E.M."/>
            <person name="Hu Y."/>
            <person name="Yi X."/>
            <person name="Qi Y."/>
            <person name="Xu X."/>
            <person name="Gao Z."/>
            <person name="Pan H."/>
            <person name="Jian J."/>
            <person name="Tian Y."/>
            <person name="Yue Z."/>
            <person name="Xu Y."/>
        </authorList>
    </citation>
    <scope>NUCLEOTIDE SEQUENCE [LARGE SCALE GENOMIC DNA]</scope>
    <source>
        <strain evidence="9">cv. Dabenzi</strain>
    </source>
</reference>
<sequence>MMSSTPSLHIRRCPCGRTAAVAACGMGSHATSTNHVIGLDLSCSWLRGAIHCNSTLFLLWDLRWLSLTGNDFYGSRMSPRTKLQGAIPVSMGTLTAMYSLDLSDNQFTGSVPPTQGNLCRLSSLALGGINLSLDFEIFARLKNLESLELSQNLTVMLPNNGNCSFPRLNIESNSRKANVINNSITLWAVSRHREMQQQLS</sequence>
<keyword evidence="6" id="KW-0675">Receptor</keyword>
<comment type="subcellular location">
    <subcellularLocation>
        <location evidence="1">Membrane</location>
        <topology evidence="1">Single-pass type I membrane protein</topology>
    </subcellularLocation>
</comment>
<dbReference type="EMBL" id="MTKT01002718">
    <property type="protein sequence ID" value="OWM77162.1"/>
    <property type="molecule type" value="Genomic_DNA"/>
</dbReference>
<dbReference type="Gene3D" id="3.80.10.10">
    <property type="entry name" value="Ribonuclease Inhibitor"/>
    <property type="match status" value="1"/>
</dbReference>
<proteinExistence type="predicted"/>
<dbReference type="PANTHER" id="PTHR48061">
    <property type="entry name" value="LEUCINE-RICH REPEAT RECEPTOR PROTEIN KINASE EMS1-LIKE-RELATED"/>
    <property type="match status" value="1"/>
</dbReference>
<dbReference type="GO" id="GO:0016020">
    <property type="term" value="C:membrane"/>
    <property type="evidence" value="ECO:0007669"/>
    <property type="project" value="UniProtKB-SubCell"/>
</dbReference>
<protein>
    <submittedName>
        <fullName evidence="8">Uncharacterized protein</fullName>
    </submittedName>
</protein>
<keyword evidence="5" id="KW-0472">Membrane</keyword>
<evidence type="ECO:0000313" key="8">
    <source>
        <dbReference type="EMBL" id="OWM77162.1"/>
    </source>
</evidence>
<evidence type="ECO:0000256" key="4">
    <source>
        <dbReference type="ARBA" id="ARBA00022989"/>
    </source>
</evidence>
<dbReference type="SUPFAM" id="SSF52058">
    <property type="entry name" value="L domain-like"/>
    <property type="match status" value="1"/>
</dbReference>
<evidence type="ECO:0000256" key="5">
    <source>
        <dbReference type="ARBA" id="ARBA00023136"/>
    </source>
</evidence>
<comment type="caution">
    <text evidence="8">The sequence shown here is derived from an EMBL/GenBank/DDBJ whole genome shotgun (WGS) entry which is preliminary data.</text>
</comment>
<accession>A0A218WYP5</accession>
<keyword evidence="2" id="KW-0812">Transmembrane</keyword>
<organism evidence="8 9">
    <name type="scientific">Punica granatum</name>
    <name type="common">Pomegranate</name>
    <dbReference type="NCBI Taxonomy" id="22663"/>
    <lineage>
        <taxon>Eukaryota</taxon>
        <taxon>Viridiplantae</taxon>
        <taxon>Streptophyta</taxon>
        <taxon>Embryophyta</taxon>
        <taxon>Tracheophyta</taxon>
        <taxon>Spermatophyta</taxon>
        <taxon>Magnoliopsida</taxon>
        <taxon>eudicotyledons</taxon>
        <taxon>Gunneridae</taxon>
        <taxon>Pentapetalae</taxon>
        <taxon>rosids</taxon>
        <taxon>malvids</taxon>
        <taxon>Myrtales</taxon>
        <taxon>Lythraceae</taxon>
        <taxon>Punica</taxon>
    </lineage>
</organism>
<evidence type="ECO:0000313" key="9">
    <source>
        <dbReference type="Proteomes" id="UP000197138"/>
    </source>
</evidence>
<dbReference type="AlphaFoldDB" id="A0A218WYP5"/>
<evidence type="ECO:0000256" key="6">
    <source>
        <dbReference type="ARBA" id="ARBA00023170"/>
    </source>
</evidence>
<gene>
    <name evidence="8" type="ORF">CDL15_Pgr017696</name>
</gene>
<name>A0A218WYP5_PUNGR</name>
<dbReference type="PANTHER" id="PTHR48061:SF46">
    <property type="entry name" value="LEUCINE-RICH REPEAT-CONTAINING N-TERMINAL PLANT-TYPE DOMAIN-CONTAINING PROTEIN"/>
    <property type="match status" value="1"/>
</dbReference>
<keyword evidence="3" id="KW-0732">Signal</keyword>
<evidence type="ECO:0000256" key="3">
    <source>
        <dbReference type="ARBA" id="ARBA00022729"/>
    </source>
</evidence>
<evidence type="ECO:0000256" key="2">
    <source>
        <dbReference type="ARBA" id="ARBA00022692"/>
    </source>
</evidence>